<dbReference type="SUPFAM" id="SSF103473">
    <property type="entry name" value="MFS general substrate transporter"/>
    <property type="match status" value="1"/>
</dbReference>
<feature type="transmembrane region" description="Helical" evidence="4">
    <location>
        <begin position="242"/>
        <end position="265"/>
    </location>
</feature>
<feature type="transmembrane region" description="Helical" evidence="4">
    <location>
        <begin position="272"/>
        <end position="292"/>
    </location>
</feature>
<feature type="transmembrane region" description="Helical" evidence="4">
    <location>
        <begin position="134"/>
        <end position="157"/>
    </location>
</feature>
<feature type="transmembrane region" description="Helical" evidence="4">
    <location>
        <begin position="335"/>
        <end position="353"/>
    </location>
</feature>
<dbReference type="InterPro" id="IPR020846">
    <property type="entry name" value="MFS_dom"/>
</dbReference>
<dbReference type="AlphaFoldDB" id="A0A9W6GQ12"/>
<feature type="transmembrane region" description="Helical" evidence="4">
    <location>
        <begin position="101"/>
        <end position="122"/>
    </location>
</feature>
<keyword evidence="2 4" id="KW-1133">Transmembrane helix</keyword>
<organism evidence="6 7">
    <name type="scientific">Propionigenium maris DSM 9537</name>
    <dbReference type="NCBI Taxonomy" id="1123000"/>
    <lineage>
        <taxon>Bacteria</taxon>
        <taxon>Fusobacteriati</taxon>
        <taxon>Fusobacteriota</taxon>
        <taxon>Fusobacteriia</taxon>
        <taxon>Fusobacteriales</taxon>
        <taxon>Fusobacteriaceae</taxon>
        <taxon>Propionigenium</taxon>
    </lineage>
</organism>
<evidence type="ECO:0000256" key="3">
    <source>
        <dbReference type="ARBA" id="ARBA00023136"/>
    </source>
</evidence>
<evidence type="ECO:0000313" key="7">
    <source>
        <dbReference type="Proteomes" id="UP001144471"/>
    </source>
</evidence>
<dbReference type="CDD" id="cd06174">
    <property type="entry name" value="MFS"/>
    <property type="match status" value="1"/>
</dbReference>
<feature type="transmembrane region" description="Helical" evidence="4">
    <location>
        <begin position="298"/>
        <end position="323"/>
    </location>
</feature>
<evidence type="ECO:0000259" key="5">
    <source>
        <dbReference type="PROSITE" id="PS50850"/>
    </source>
</evidence>
<feature type="transmembrane region" description="Helical" evidence="4">
    <location>
        <begin position="7"/>
        <end position="26"/>
    </location>
</feature>
<feature type="transmembrane region" description="Helical" evidence="4">
    <location>
        <begin position="46"/>
        <end position="65"/>
    </location>
</feature>
<dbReference type="PROSITE" id="PS50850">
    <property type="entry name" value="MFS"/>
    <property type="match status" value="1"/>
</dbReference>
<protein>
    <submittedName>
        <fullName evidence="6">Inner membrane protein YqcE</fullName>
    </submittedName>
</protein>
<name>A0A9W6GQ12_9FUSO</name>
<evidence type="ECO:0000256" key="4">
    <source>
        <dbReference type="SAM" id="Phobius"/>
    </source>
</evidence>
<dbReference type="Pfam" id="PF07690">
    <property type="entry name" value="MFS_1"/>
    <property type="match status" value="1"/>
</dbReference>
<dbReference type="RefSeq" id="WP_281837542.1">
    <property type="nucleotide sequence ID" value="NZ_BSDY01000027.1"/>
</dbReference>
<gene>
    <name evidence="6" type="primary">yqcE</name>
    <name evidence="6" type="ORF">PM10SUCC1_33810</name>
</gene>
<dbReference type="InterPro" id="IPR036259">
    <property type="entry name" value="MFS_trans_sf"/>
</dbReference>
<keyword evidence="3 4" id="KW-0472">Membrane</keyword>
<dbReference type="EMBL" id="BSDY01000027">
    <property type="protein sequence ID" value="GLI57867.1"/>
    <property type="molecule type" value="Genomic_DNA"/>
</dbReference>
<feature type="domain" description="Major facilitator superfamily (MFS) profile" evidence="5">
    <location>
        <begin position="8"/>
        <end position="391"/>
    </location>
</feature>
<keyword evidence="7" id="KW-1185">Reference proteome</keyword>
<evidence type="ECO:0000256" key="1">
    <source>
        <dbReference type="ARBA" id="ARBA00022692"/>
    </source>
</evidence>
<proteinExistence type="predicted"/>
<feature type="transmembrane region" description="Helical" evidence="4">
    <location>
        <begin position="207"/>
        <end position="226"/>
    </location>
</feature>
<keyword evidence="1 4" id="KW-0812">Transmembrane</keyword>
<sequence>MKKNRWIIIIALGMASGLTFLLPFYFKYLFVEFQDKYLISSDNFEQIYIAYGLVALVSYIPSGFLAERYSPKKLIPLSLIISGVAGLFTTFNLTFLQLTAVFMVFAVSNILLFWVSSIKFILSLGNKFESGRILGVFEGGKGISGVIFTLLYFFFIVPERVGINFIILVYSILNILIGIYLGWWLMNIEIKRSTPLKVKKIIRSKKVWAIGGLIFLNYILYSNMVYTNNYLYDLYRFSRVEVVFFACVRIYFFKMIVGPLSGYFVDKLGSALKLFILTFFIYIFTSIIYISTPSNLELILFIMLNTLVIAILSTVFNTIFFALIPEFDLPINSKIIGVVSAIGFLPDLFYPIIGKNLINTYGNMAYKYFFLLNITAAIVGLGVSIYSYRYREKGSVVV</sequence>
<reference evidence="6" key="1">
    <citation type="submission" date="2022-12" db="EMBL/GenBank/DDBJ databases">
        <title>Reference genome sequencing for broad-spectrum identification of bacterial and archaeal isolates by mass spectrometry.</title>
        <authorList>
            <person name="Sekiguchi Y."/>
            <person name="Tourlousse D.M."/>
        </authorList>
    </citation>
    <scope>NUCLEOTIDE SEQUENCE</scope>
    <source>
        <strain evidence="6">10succ1</strain>
    </source>
</reference>
<feature type="transmembrane region" description="Helical" evidence="4">
    <location>
        <begin position="163"/>
        <end position="186"/>
    </location>
</feature>
<feature type="transmembrane region" description="Helical" evidence="4">
    <location>
        <begin position="77"/>
        <end position="95"/>
    </location>
</feature>
<accession>A0A9W6GQ12</accession>
<dbReference type="Gene3D" id="1.20.1250.20">
    <property type="entry name" value="MFS general substrate transporter like domains"/>
    <property type="match status" value="2"/>
</dbReference>
<evidence type="ECO:0000256" key="2">
    <source>
        <dbReference type="ARBA" id="ARBA00022989"/>
    </source>
</evidence>
<dbReference type="GO" id="GO:0022857">
    <property type="term" value="F:transmembrane transporter activity"/>
    <property type="evidence" value="ECO:0007669"/>
    <property type="project" value="InterPro"/>
</dbReference>
<comment type="caution">
    <text evidence="6">The sequence shown here is derived from an EMBL/GenBank/DDBJ whole genome shotgun (WGS) entry which is preliminary data.</text>
</comment>
<dbReference type="InterPro" id="IPR011701">
    <property type="entry name" value="MFS"/>
</dbReference>
<feature type="transmembrane region" description="Helical" evidence="4">
    <location>
        <begin position="365"/>
        <end position="386"/>
    </location>
</feature>
<dbReference type="Proteomes" id="UP001144471">
    <property type="component" value="Unassembled WGS sequence"/>
</dbReference>
<evidence type="ECO:0000313" key="6">
    <source>
        <dbReference type="EMBL" id="GLI57867.1"/>
    </source>
</evidence>